<feature type="transmembrane region" description="Helical" evidence="3">
    <location>
        <begin position="145"/>
        <end position="168"/>
    </location>
</feature>
<evidence type="ECO:0000256" key="1">
    <source>
        <dbReference type="ARBA" id="ARBA00005662"/>
    </source>
</evidence>
<gene>
    <name evidence="5" type="ORF">J0895_20455</name>
</gene>
<dbReference type="Proteomes" id="UP000664844">
    <property type="component" value="Unassembled WGS sequence"/>
</dbReference>
<feature type="domain" description="Capsule synthesis protein CapA" evidence="4">
    <location>
        <begin position="223"/>
        <end position="456"/>
    </location>
</feature>
<dbReference type="InterPro" id="IPR019079">
    <property type="entry name" value="Capsule_synth_CapA"/>
</dbReference>
<dbReference type="RefSeq" id="WP_207089846.1">
    <property type="nucleotide sequence ID" value="NZ_JAFLQW010000539.1"/>
</dbReference>
<accession>A0ABS3FWB7</accession>
<evidence type="ECO:0000256" key="3">
    <source>
        <dbReference type="SAM" id="Phobius"/>
    </source>
</evidence>
<protein>
    <submittedName>
        <fullName evidence="5">CapA family protein</fullName>
    </submittedName>
</protein>
<dbReference type="Pfam" id="PF09587">
    <property type="entry name" value="PGA_cap"/>
    <property type="match status" value="1"/>
</dbReference>
<feature type="region of interest" description="Disordered" evidence="2">
    <location>
        <begin position="554"/>
        <end position="601"/>
    </location>
</feature>
<evidence type="ECO:0000313" key="5">
    <source>
        <dbReference type="EMBL" id="MBO0351406.1"/>
    </source>
</evidence>
<dbReference type="SUPFAM" id="SSF56300">
    <property type="entry name" value="Metallo-dependent phosphatases"/>
    <property type="match status" value="1"/>
</dbReference>
<keyword evidence="3" id="KW-0812">Transmembrane</keyword>
<evidence type="ECO:0000256" key="2">
    <source>
        <dbReference type="SAM" id="MobiDB-lite"/>
    </source>
</evidence>
<organism evidence="5 6">
    <name type="scientific">Phormidium pseudopriestleyi FRX01</name>
    <dbReference type="NCBI Taxonomy" id="1759528"/>
    <lineage>
        <taxon>Bacteria</taxon>
        <taxon>Bacillati</taxon>
        <taxon>Cyanobacteriota</taxon>
        <taxon>Cyanophyceae</taxon>
        <taxon>Oscillatoriophycideae</taxon>
        <taxon>Oscillatoriales</taxon>
        <taxon>Oscillatoriaceae</taxon>
        <taxon>Phormidium</taxon>
    </lineage>
</organism>
<dbReference type="PANTHER" id="PTHR33393:SF13">
    <property type="entry name" value="PGA BIOSYNTHESIS PROTEIN CAPA"/>
    <property type="match status" value="1"/>
</dbReference>
<reference evidence="5 6" key="1">
    <citation type="submission" date="2021-03" db="EMBL/GenBank/DDBJ databases">
        <title>Metabolic Capacity of the Antarctic Cyanobacterium Phormidium pseudopriestleyi that Sustains Oxygenic Photosynthesis in the Presence of Hydrogen Sulfide.</title>
        <authorList>
            <person name="Lumian J.E."/>
            <person name="Jungblut A.D."/>
            <person name="Dillon M.L."/>
            <person name="Hawes I."/>
            <person name="Doran P.T."/>
            <person name="Mackey T.J."/>
            <person name="Dick G.J."/>
            <person name="Grettenberger C.L."/>
            <person name="Sumner D.Y."/>
        </authorList>
    </citation>
    <scope>NUCLEOTIDE SEQUENCE [LARGE SCALE GENOMIC DNA]</scope>
    <source>
        <strain evidence="5 6">FRX01</strain>
    </source>
</reference>
<sequence>MTSFSTFAEPSMLDLARAGNFRAIAYLINSYLAPQGIYARVEPVQKGCLRIRLEINGVSNQSDIYQQLRSGLNKFICHQIWRLNSEVIDGVRIIATGANPVGNFDLLWQQSIRIVTPANQQRRNQHLQRLLDGVSRAASWINYKVFRLFLVAGVSVSAFIMGSAIGYLQLRDQSQTNPIVSPQTASNPVNGSEERPKMVQAALETVPVIEHTDVINPNDPTVTLMMSGDVTLGHGFEDLIGSDYTWAFDQMPEYREADMAMVNLEGTLTTANTKLEKTFNFKADPSAVEVLTSGGIDIVNLANNHAMDYQGPGLQETLKTLEKAGIHAIGAGMDITEARRPKIIDVKGQRIAYFGYYTADYHASAEGVPGTNHGMEQRIAEDIQAVRDEVDWIVVNFHWGVELANYPEIWQSELAYFTIDQGADVIVGHHPHVLQGAEIYKGRPIAYSLGNFIFGGNARSDYDTAVLKVSLREEQMKVEFLPVEVRKYQPKVVKGERGDRILEHIDMISGVFEEPMTSPMILDARQSKVVTSGDTVFDSQKAVEIKSNPALEQELPGDQDEAFNASPFTDELGEPLSFGEADKLGQTEPPSPPQSNGTSRAVGMALAAAAVGGAIGVAGRNKKIKLPQFPKSLVSS</sequence>
<dbReference type="SMART" id="SM00854">
    <property type="entry name" value="PGA_cap"/>
    <property type="match status" value="1"/>
</dbReference>
<dbReference type="CDD" id="cd07381">
    <property type="entry name" value="MPP_CapA"/>
    <property type="match status" value="1"/>
</dbReference>
<dbReference type="InterPro" id="IPR029052">
    <property type="entry name" value="Metallo-depent_PP-like"/>
</dbReference>
<evidence type="ECO:0000259" key="4">
    <source>
        <dbReference type="SMART" id="SM00854"/>
    </source>
</evidence>
<comment type="similarity">
    <text evidence="1">Belongs to the CapA family.</text>
</comment>
<name>A0ABS3FWB7_9CYAN</name>
<keyword evidence="6" id="KW-1185">Reference proteome</keyword>
<dbReference type="InterPro" id="IPR052169">
    <property type="entry name" value="CW_Biosynth-Accessory"/>
</dbReference>
<dbReference type="EMBL" id="JAFLQW010000539">
    <property type="protein sequence ID" value="MBO0351406.1"/>
    <property type="molecule type" value="Genomic_DNA"/>
</dbReference>
<dbReference type="Gene3D" id="3.60.21.10">
    <property type="match status" value="1"/>
</dbReference>
<proteinExistence type="inferred from homology"/>
<keyword evidence="3" id="KW-1133">Transmembrane helix</keyword>
<keyword evidence="3" id="KW-0472">Membrane</keyword>
<evidence type="ECO:0000313" key="6">
    <source>
        <dbReference type="Proteomes" id="UP000664844"/>
    </source>
</evidence>
<dbReference type="PANTHER" id="PTHR33393">
    <property type="entry name" value="POLYGLUTAMINE SYNTHESIS ACCESSORY PROTEIN RV0574C-RELATED"/>
    <property type="match status" value="1"/>
</dbReference>
<comment type="caution">
    <text evidence="5">The sequence shown here is derived from an EMBL/GenBank/DDBJ whole genome shotgun (WGS) entry which is preliminary data.</text>
</comment>